<sequence length="89" mass="10292">MNWKKLVLCLFLTPLIIYANAQDPHFSQYFAAPMTINPALTGKFDGDFRANVNFRNQWSSIDNGYKTFTGSVDMPILQNRLDERDRFAI</sequence>
<organism evidence="2 3">
    <name type="scientific">Pseudopedobacter saltans</name>
    <dbReference type="NCBI Taxonomy" id="151895"/>
    <lineage>
        <taxon>Bacteria</taxon>
        <taxon>Pseudomonadati</taxon>
        <taxon>Bacteroidota</taxon>
        <taxon>Sphingobacteriia</taxon>
        <taxon>Sphingobacteriales</taxon>
        <taxon>Sphingobacteriaceae</taxon>
        <taxon>Pseudopedobacter</taxon>
    </lineage>
</organism>
<dbReference type="Pfam" id="PF11751">
    <property type="entry name" value="PorP_SprF"/>
    <property type="match status" value="1"/>
</dbReference>
<feature type="non-terminal residue" evidence="2">
    <location>
        <position position="89"/>
    </location>
</feature>
<protein>
    <recommendedName>
        <fullName evidence="4">Type IX secretion system membrane protein PorP/SprF</fullName>
    </recommendedName>
</protein>
<dbReference type="Proteomes" id="UP000249645">
    <property type="component" value="Unassembled WGS sequence"/>
</dbReference>
<keyword evidence="1" id="KW-0732">Signal</keyword>
<evidence type="ECO:0008006" key="4">
    <source>
        <dbReference type="Google" id="ProtNLM"/>
    </source>
</evidence>
<evidence type="ECO:0000313" key="2">
    <source>
        <dbReference type="EMBL" id="PZP41957.1"/>
    </source>
</evidence>
<feature type="signal peptide" evidence="1">
    <location>
        <begin position="1"/>
        <end position="21"/>
    </location>
</feature>
<feature type="chain" id="PRO_5016131485" description="Type IX secretion system membrane protein PorP/SprF" evidence="1">
    <location>
        <begin position="22"/>
        <end position="89"/>
    </location>
</feature>
<evidence type="ECO:0000256" key="1">
    <source>
        <dbReference type="SAM" id="SignalP"/>
    </source>
</evidence>
<evidence type="ECO:0000313" key="3">
    <source>
        <dbReference type="Proteomes" id="UP000249645"/>
    </source>
</evidence>
<dbReference type="AlphaFoldDB" id="A0A2W5EK85"/>
<dbReference type="InterPro" id="IPR019861">
    <property type="entry name" value="PorP/SprF_Bacteroidetes"/>
</dbReference>
<dbReference type="EMBL" id="QFOI01000471">
    <property type="protein sequence ID" value="PZP41957.1"/>
    <property type="molecule type" value="Genomic_DNA"/>
</dbReference>
<name>A0A2W5EK85_9SPHI</name>
<comment type="caution">
    <text evidence="2">The sequence shown here is derived from an EMBL/GenBank/DDBJ whole genome shotgun (WGS) entry which is preliminary data.</text>
</comment>
<proteinExistence type="predicted"/>
<reference evidence="2 3" key="1">
    <citation type="submission" date="2017-11" db="EMBL/GenBank/DDBJ databases">
        <title>Infants hospitalized years apart are colonized by the same room-sourced microbial strains.</title>
        <authorList>
            <person name="Brooks B."/>
            <person name="Olm M.R."/>
            <person name="Firek B.A."/>
            <person name="Baker R."/>
            <person name="Thomas B.C."/>
            <person name="Morowitz M.J."/>
            <person name="Banfield J.F."/>
        </authorList>
    </citation>
    <scope>NUCLEOTIDE SEQUENCE [LARGE SCALE GENOMIC DNA]</scope>
    <source>
        <strain evidence="2">S2_009_000_R2_76</strain>
    </source>
</reference>
<gene>
    <name evidence="2" type="ORF">DI598_17590</name>
</gene>
<accession>A0A2W5EK85</accession>